<keyword evidence="4" id="KW-0804">Transcription</keyword>
<dbReference type="Pfam" id="PF00126">
    <property type="entry name" value="HTH_1"/>
    <property type="match status" value="1"/>
</dbReference>
<evidence type="ECO:0000256" key="4">
    <source>
        <dbReference type="ARBA" id="ARBA00023163"/>
    </source>
</evidence>
<dbReference type="Gene3D" id="1.10.10.10">
    <property type="entry name" value="Winged helix-like DNA-binding domain superfamily/Winged helix DNA-binding domain"/>
    <property type="match status" value="1"/>
</dbReference>
<dbReference type="InterPro" id="IPR036390">
    <property type="entry name" value="WH_DNA-bd_sf"/>
</dbReference>
<dbReference type="Proteomes" id="UP000433652">
    <property type="component" value="Unassembled WGS sequence"/>
</dbReference>
<dbReference type="PROSITE" id="PS50931">
    <property type="entry name" value="HTH_LYSR"/>
    <property type="match status" value="1"/>
</dbReference>
<feature type="domain" description="HTH lysR-type" evidence="5">
    <location>
        <begin position="1"/>
        <end position="58"/>
    </location>
</feature>
<dbReference type="PANTHER" id="PTHR30346">
    <property type="entry name" value="TRANSCRIPTIONAL DUAL REGULATOR HCAR-RELATED"/>
    <property type="match status" value="1"/>
</dbReference>
<dbReference type="GO" id="GO:0003677">
    <property type="term" value="F:DNA binding"/>
    <property type="evidence" value="ECO:0007669"/>
    <property type="project" value="UniProtKB-KW"/>
</dbReference>
<evidence type="ECO:0000256" key="2">
    <source>
        <dbReference type="ARBA" id="ARBA00023015"/>
    </source>
</evidence>
<dbReference type="InterPro" id="IPR036388">
    <property type="entry name" value="WH-like_DNA-bd_sf"/>
</dbReference>
<keyword evidence="7" id="KW-1185">Reference proteome</keyword>
<dbReference type="AlphaFoldDB" id="A0A6I4T107"/>
<dbReference type="CDD" id="cd05466">
    <property type="entry name" value="PBP2_LTTR_substrate"/>
    <property type="match status" value="1"/>
</dbReference>
<evidence type="ECO:0000313" key="7">
    <source>
        <dbReference type="Proteomes" id="UP000433652"/>
    </source>
</evidence>
<dbReference type="PANTHER" id="PTHR30346:SF28">
    <property type="entry name" value="HTH-TYPE TRANSCRIPTIONAL REGULATOR CYNR"/>
    <property type="match status" value="1"/>
</dbReference>
<dbReference type="GO" id="GO:0032993">
    <property type="term" value="C:protein-DNA complex"/>
    <property type="evidence" value="ECO:0007669"/>
    <property type="project" value="TreeGrafter"/>
</dbReference>
<dbReference type="GO" id="GO:0003700">
    <property type="term" value="F:DNA-binding transcription factor activity"/>
    <property type="evidence" value="ECO:0007669"/>
    <property type="project" value="InterPro"/>
</dbReference>
<protein>
    <submittedName>
        <fullName evidence="6">LysR family transcriptional regulator</fullName>
    </submittedName>
</protein>
<evidence type="ECO:0000259" key="5">
    <source>
        <dbReference type="PROSITE" id="PS50931"/>
    </source>
</evidence>
<comment type="caution">
    <text evidence="6">The sequence shown here is derived from an EMBL/GenBank/DDBJ whole genome shotgun (WGS) entry which is preliminary data.</text>
</comment>
<dbReference type="OrthoDB" id="8479870at2"/>
<dbReference type="SUPFAM" id="SSF46785">
    <property type="entry name" value="Winged helix' DNA-binding domain"/>
    <property type="match status" value="1"/>
</dbReference>
<dbReference type="InterPro" id="IPR000847">
    <property type="entry name" value="LysR_HTH_N"/>
</dbReference>
<dbReference type="FunFam" id="1.10.10.10:FF:000001">
    <property type="entry name" value="LysR family transcriptional regulator"/>
    <property type="match status" value="1"/>
</dbReference>
<dbReference type="SUPFAM" id="SSF53850">
    <property type="entry name" value="Periplasmic binding protein-like II"/>
    <property type="match status" value="1"/>
</dbReference>
<sequence>MEMQQVRYFVALAKTLNFTRAAEQCNVSQPALTRAIQQLEHELGGPLFHRERNNTHLSELGQMMRPFLESVEASAHAAKRAAREAQKLENVTMTLGAMCTIAPKVVSDLLVRFQSEHPDVELSVIDGDCRAMIEALDKGDLHISLVGGPGELPDHLHLLPIFSERYVVLLPPGHPWAERNAVRVADLHGQPYVSRTHCDAAQVVGDDLMRRGIEPKLVFSSPRDDWVQNMIKAGLGFGFFPEHSVTDRDLVVRPLIDPGYVRTIYMATVRGRPHSPSIGAFVQAARRHHWPALEPA</sequence>
<keyword evidence="3" id="KW-0238">DNA-binding</keyword>
<dbReference type="Pfam" id="PF03466">
    <property type="entry name" value="LysR_substrate"/>
    <property type="match status" value="1"/>
</dbReference>
<gene>
    <name evidence="6" type="ORF">GRI89_17175</name>
</gene>
<dbReference type="InterPro" id="IPR005119">
    <property type="entry name" value="LysR_subst-bd"/>
</dbReference>
<name>A0A6I4T107_9SPHN</name>
<proteinExistence type="inferred from homology"/>
<reference evidence="6 7" key="1">
    <citation type="submission" date="2019-12" db="EMBL/GenBank/DDBJ databases">
        <title>Genomic-based taxomic classification of the family Erythrobacteraceae.</title>
        <authorList>
            <person name="Xu L."/>
        </authorList>
    </citation>
    <scope>NUCLEOTIDE SEQUENCE [LARGE SCALE GENOMIC DNA]</scope>
    <source>
        <strain evidence="6 7">MCCC 1K01500</strain>
    </source>
</reference>
<evidence type="ECO:0000256" key="3">
    <source>
        <dbReference type="ARBA" id="ARBA00023125"/>
    </source>
</evidence>
<dbReference type="RefSeq" id="WP_159798240.1">
    <property type="nucleotide sequence ID" value="NZ_WTYM01000060.1"/>
</dbReference>
<dbReference type="PRINTS" id="PR00039">
    <property type="entry name" value="HTHLYSR"/>
</dbReference>
<evidence type="ECO:0000256" key="1">
    <source>
        <dbReference type="ARBA" id="ARBA00009437"/>
    </source>
</evidence>
<comment type="similarity">
    <text evidence="1">Belongs to the LysR transcriptional regulatory family.</text>
</comment>
<evidence type="ECO:0000313" key="6">
    <source>
        <dbReference type="EMBL" id="MXO61279.1"/>
    </source>
</evidence>
<accession>A0A6I4T107</accession>
<dbReference type="EMBL" id="WTYM01000060">
    <property type="protein sequence ID" value="MXO61279.1"/>
    <property type="molecule type" value="Genomic_DNA"/>
</dbReference>
<keyword evidence="2" id="KW-0805">Transcription regulation</keyword>
<dbReference type="Gene3D" id="3.40.190.10">
    <property type="entry name" value="Periplasmic binding protein-like II"/>
    <property type="match status" value="2"/>
</dbReference>
<organism evidence="6 7">
    <name type="scientific">Croceibacterium salegens</name>
    <dbReference type="NCBI Taxonomy" id="1737568"/>
    <lineage>
        <taxon>Bacteria</taxon>
        <taxon>Pseudomonadati</taxon>
        <taxon>Pseudomonadota</taxon>
        <taxon>Alphaproteobacteria</taxon>
        <taxon>Sphingomonadales</taxon>
        <taxon>Erythrobacteraceae</taxon>
        <taxon>Croceibacterium</taxon>
    </lineage>
</organism>